<dbReference type="EMBL" id="QYBA01000085">
    <property type="protein sequence ID" value="TKY92027.1"/>
    <property type="molecule type" value="Genomic_DNA"/>
</dbReference>
<organism evidence="1 2">
    <name type="scientific">Candidatus Methanomarinus sp</name>
    <dbReference type="NCBI Taxonomy" id="3386244"/>
    <lineage>
        <taxon>Archaea</taxon>
        <taxon>Methanobacteriati</taxon>
        <taxon>Methanobacteriota</taxon>
        <taxon>Stenosarchaea group</taxon>
        <taxon>Methanomicrobia</taxon>
        <taxon>Methanosarcinales</taxon>
        <taxon>ANME-2 cluster</taxon>
        <taxon>Candidatus Methanocomedenaceae</taxon>
        <taxon>Candidatus Methanomarinus</taxon>
    </lineage>
</organism>
<reference evidence="1" key="1">
    <citation type="submission" date="2018-09" db="EMBL/GenBank/DDBJ databases">
        <title>A genomic encyclopedia of anaerobic methanotrophic archaea.</title>
        <authorList>
            <person name="Skennerton C.T."/>
            <person name="Chadwick G.L."/>
            <person name="Laso-Perez R."/>
            <person name="Leu A.O."/>
            <person name="Speth D.R."/>
            <person name="Yu H."/>
            <person name="Morgan-Lang C."/>
            <person name="Hatzenpichler R."/>
            <person name="Goudeau D."/>
            <person name="Malmstrom R."/>
            <person name="Woyke T."/>
            <person name="Hallam S."/>
            <person name="Tyson G.W."/>
            <person name="Wegener G."/>
            <person name="Boetius A."/>
            <person name="Orphan V.J."/>
        </authorList>
    </citation>
    <scope>NUCLEOTIDE SEQUENCE</scope>
    <source>
        <strain evidence="1">CONS3730D10UFb2</strain>
    </source>
</reference>
<comment type="caution">
    <text evidence="1">The sequence shown here is derived from an EMBL/GenBank/DDBJ whole genome shotgun (WGS) entry which is preliminary data.</text>
</comment>
<proteinExistence type="predicted"/>
<protein>
    <submittedName>
        <fullName evidence="1">Uncharacterized protein</fullName>
    </submittedName>
</protein>
<accession>A0AC61SBS0</accession>
<name>A0AC61SBS0_9EURY</name>
<evidence type="ECO:0000313" key="1">
    <source>
        <dbReference type="EMBL" id="TKY92027.1"/>
    </source>
</evidence>
<dbReference type="Proteomes" id="UP000315423">
    <property type="component" value="Unassembled WGS sequence"/>
</dbReference>
<gene>
    <name evidence="1" type="ORF">C5S46_02780</name>
</gene>
<sequence>MSSYSDAVAESISVDKEIREFINNHDRDFRICTTCRGPVLVPIDTIPSKPDDIKIRIGDNILFMSLFQAEYTRRIHKSLLTEYTDYNAVCGIETG</sequence>
<evidence type="ECO:0000313" key="2">
    <source>
        <dbReference type="Proteomes" id="UP000315423"/>
    </source>
</evidence>